<proteinExistence type="predicted"/>
<feature type="transmembrane region" description="Helical" evidence="1">
    <location>
        <begin position="59"/>
        <end position="82"/>
    </location>
</feature>
<feature type="transmembrane region" description="Helical" evidence="1">
    <location>
        <begin position="21"/>
        <end position="39"/>
    </location>
</feature>
<feature type="transmembrane region" description="Helical" evidence="1">
    <location>
        <begin position="247"/>
        <end position="266"/>
    </location>
</feature>
<sequence length="323" mass="35646">MDNRIGITRLRYAVLFQVHRVALAAGMAVGIFVSFVAVVTHFDSLFLGQLTSGDMIDSIFTTMISVVLTGTTLVVSIGQLVLTQETGPLGDQRERMSNAMDFRGFTAELTGQPSPTNPGQFLAALIDAVVVRSNQLREELDTAHSTELHDEVDVFVGDVIENAQTVSSRLKRTEFSTFGVLSAALDFNYGWKIARIERFQSEYAEELSDEDVERLDDIKTALSMFGPAREHVKTLYFQWELIDLSKMILYAALPAILVASLMIAVVEPATFPGTLFGVEHITLVVAGALTVTLIPFLLFVSYLLRILTVAKRTLAIEPLILRK</sequence>
<reference evidence="2 3" key="1">
    <citation type="submission" date="2016-10" db="EMBL/GenBank/DDBJ databases">
        <authorList>
            <person name="de Groot N.N."/>
        </authorList>
    </citation>
    <scope>NUCLEOTIDE SEQUENCE [LARGE SCALE GENOMIC DNA]</scope>
    <source>
        <strain evidence="2 3">IBRC-M10015</strain>
    </source>
</reference>
<evidence type="ECO:0000313" key="2">
    <source>
        <dbReference type="EMBL" id="SDJ50325.1"/>
    </source>
</evidence>
<dbReference type="STRING" id="890420.SAMN05216226_104121"/>
<gene>
    <name evidence="2" type="ORF">SAMN05216226_104121</name>
</gene>
<keyword evidence="1" id="KW-0472">Membrane</keyword>
<dbReference type="AlphaFoldDB" id="A0A1G8UAW8"/>
<evidence type="ECO:0000313" key="3">
    <source>
        <dbReference type="Proteomes" id="UP000198856"/>
    </source>
</evidence>
<dbReference type="Pfam" id="PF25927">
    <property type="entry name" value="DUF7972"/>
    <property type="match status" value="1"/>
</dbReference>
<dbReference type="Proteomes" id="UP000198856">
    <property type="component" value="Unassembled WGS sequence"/>
</dbReference>
<accession>A0A1G8UAW8</accession>
<dbReference type="EMBL" id="FNFC01000004">
    <property type="protein sequence ID" value="SDJ50325.1"/>
    <property type="molecule type" value="Genomic_DNA"/>
</dbReference>
<protein>
    <submittedName>
        <fullName evidence="2">Uncharacterized protein</fullName>
    </submittedName>
</protein>
<keyword evidence="1" id="KW-1133">Transmembrane helix</keyword>
<keyword evidence="1" id="KW-0812">Transmembrane</keyword>
<dbReference type="InterPro" id="IPR058278">
    <property type="entry name" value="DUF7972"/>
</dbReference>
<evidence type="ECO:0000256" key="1">
    <source>
        <dbReference type="SAM" id="Phobius"/>
    </source>
</evidence>
<name>A0A1G8UAW8_9EURY</name>
<organism evidence="2 3">
    <name type="scientific">Halovenus aranensis</name>
    <dbReference type="NCBI Taxonomy" id="890420"/>
    <lineage>
        <taxon>Archaea</taxon>
        <taxon>Methanobacteriati</taxon>
        <taxon>Methanobacteriota</taxon>
        <taxon>Stenosarchaea group</taxon>
        <taxon>Halobacteria</taxon>
        <taxon>Halobacteriales</taxon>
        <taxon>Haloarculaceae</taxon>
        <taxon>Halovenus</taxon>
    </lineage>
</organism>
<keyword evidence="3" id="KW-1185">Reference proteome</keyword>
<feature type="transmembrane region" description="Helical" evidence="1">
    <location>
        <begin position="281"/>
        <end position="304"/>
    </location>
</feature>